<evidence type="ECO:0000256" key="3">
    <source>
        <dbReference type="ARBA" id="ARBA00022691"/>
    </source>
</evidence>
<dbReference type="Gene3D" id="1.10.10.10">
    <property type="entry name" value="Winged helix-like DNA-binding domain superfamily/Winged helix DNA-binding domain"/>
    <property type="match status" value="1"/>
</dbReference>
<accession>A0A5M3ME74</accession>
<dbReference type="RefSeq" id="XP_007771959.1">
    <property type="nucleotide sequence ID" value="XM_007773769.1"/>
</dbReference>
<evidence type="ECO:0000313" key="5">
    <source>
        <dbReference type="Proteomes" id="UP000053558"/>
    </source>
</evidence>
<dbReference type="InterPro" id="IPR036390">
    <property type="entry name" value="WH_DNA-bd_sf"/>
</dbReference>
<dbReference type="GO" id="GO:0008168">
    <property type="term" value="F:methyltransferase activity"/>
    <property type="evidence" value="ECO:0007669"/>
    <property type="project" value="UniProtKB-KW"/>
</dbReference>
<dbReference type="GO" id="GO:0032259">
    <property type="term" value="P:methylation"/>
    <property type="evidence" value="ECO:0007669"/>
    <property type="project" value="UniProtKB-KW"/>
</dbReference>
<dbReference type="GeneID" id="19200123"/>
<dbReference type="EMBL" id="JH711583">
    <property type="protein sequence ID" value="EIW77522.1"/>
    <property type="molecule type" value="Genomic_DNA"/>
</dbReference>
<dbReference type="Proteomes" id="UP000053558">
    <property type="component" value="Unassembled WGS sequence"/>
</dbReference>
<gene>
    <name evidence="4" type="ORF">CONPUDRAFT_128543</name>
</gene>
<dbReference type="OrthoDB" id="2691406at2759"/>
<keyword evidence="5" id="KW-1185">Reference proteome</keyword>
<evidence type="ECO:0000256" key="1">
    <source>
        <dbReference type="ARBA" id="ARBA00022603"/>
    </source>
</evidence>
<dbReference type="InterPro" id="IPR036388">
    <property type="entry name" value="WH-like_DNA-bd_sf"/>
</dbReference>
<organism evidence="4 5">
    <name type="scientific">Coniophora puteana (strain RWD-64-598)</name>
    <name type="common">Brown rot fungus</name>
    <dbReference type="NCBI Taxonomy" id="741705"/>
    <lineage>
        <taxon>Eukaryota</taxon>
        <taxon>Fungi</taxon>
        <taxon>Dikarya</taxon>
        <taxon>Basidiomycota</taxon>
        <taxon>Agaricomycotina</taxon>
        <taxon>Agaricomycetes</taxon>
        <taxon>Agaricomycetidae</taxon>
        <taxon>Boletales</taxon>
        <taxon>Coniophorineae</taxon>
        <taxon>Coniophoraceae</taxon>
        <taxon>Coniophora</taxon>
    </lineage>
</organism>
<dbReference type="KEGG" id="cput:CONPUDRAFT_128543"/>
<dbReference type="PANTHER" id="PTHR43712:SF2">
    <property type="entry name" value="O-METHYLTRANSFERASE CICE"/>
    <property type="match status" value="1"/>
</dbReference>
<evidence type="ECO:0000313" key="4">
    <source>
        <dbReference type="EMBL" id="EIW77522.1"/>
    </source>
</evidence>
<sequence>MSGNAEVDTLLALITQSATAVVMEYQKYGQDVPSLSSAAEHPIDSASDVLQLRKALRLLEGACNHLCDMLEAPVTSVVKRTIRFEPVLMGVAVEAKVADTLEQHPDGLHISKIAEVTNVPAHKLSKVLRVLATRNCFLEVDTDTYANNRISYALRSSSTTKAHDYTLVNQSGHLATTQYWEYLQNPDFGPYDTVNKSAWTYARRVIGGGTYPEQDNFFGWYAQQVRPVTPAVSPQLHDP</sequence>
<protein>
    <recommendedName>
        <fullName evidence="6">O-methyltransferase domain-containing protein</fullName>
    </recommendedName>
</protein>
<evidence type="ECO:0000256" key="2">
    <source>
        <dbReference type="ARBA" id="ARBA00022679"/>
    </source>
</evidence>
<comment type="caution">
    <text evidence="4">The sequence shown here is derived from an EMBL/GenBank/DDBJ whole genome shotgun (WGS) entry which is preliminary data.</text>
</comment>
<proteinExistence type="predicted"/>
<reference evidence="5" key="1">
    <citation type="journal article" date="2012" name="Science">
        <title>The Paleozoic origin of enzymatic lignin decomposition reconstructed from 31 fungal genomes.</title>
        <authorList>
            <person name="Floudas D."/>
            <person name="Binder M."/>
            <person name="Riley R."/>
            <person name="Barry K."/>
            <person name="Blanchette R.A."/>
            <person name="Henrissat B."/>
            <person name="Martinez A.T."/>
            <person name="Otillar R."/>
            <person name="Spatafora J.W."/>
            <person name="Yadav J.S."/>
            <person name="Aerts A."/>
            <person name="Benoit I."/>
            <person name="Boyd A."/>
            <person name="Carlson A."/>
            <person name="Copeland A."/>
            <person name="Coutinho P.M."/>
            <person name="de Vries R.P."/>
            <person name="Ferreira P."/>
            <person name="Findley K."/>
            <person name="Foster B."/>
            <person name="Gaskell J."/>
            <person name="Glotzer D."/>
            <person name="Gorecki P."/>
            <person name="Heitman J."/>
            <person name="Hesse C."/>
            <person name="Hori C."/>
            <person name="Igarashi K."/>
            <person name="Jurgens J.A."/>
            <person name="Kallen N."/>
            <person name="Kersten P."/>
            <person name="Kohler A."/>
            <person name="Kuees U."/>
            <person name="Kumar T.K.A."/>
            <person name="Kuo A."/>
            <person name="LaButti K."/>
            <person name="Larrondo L.F."/>
            <person name="Lindquist E."/>
            <person name="Ling A."/>
            <person name="Lombard V."/>
            <person name="Lucas S."/>
            <person name="Lundell T."/>
            <person name="Martin R."/>
            <person name="McLaughlin D.J."/>
            <person name="Morgenstern I."/>
            <person name="Morin E."/>
            <person name="Murat C."/>
            <person name="Nagy L.G."/>
            <person name="Nolan M."/>
            <person name="Ohm R.A."/>
            <person name="Patyshakuliyeva A."/>
            <person name="Rokas A."/>
            <person name="Ruiz-Duenas F.J."/>
            <person name="Sabat G."/>
            <person name="Salamov A."/>
            <person name="Samejima M."/>
            <person name="Schmutz J."/>
            <person name="Slot J.C."/>
            <person name="St John F."/>
            <person name="Stenlid J."/>
            <person name="Sun H."/>
            <person name="Sun S."/>
            <person name="Syed K."/>
            <person name="Tsang A."/>
            <person name="Wiebenga A."/>
            <person name="Young D."/>
            <person name="Pisabarro A."/>
            <person name="Eastwood D.C."/>
            <person name="Martin F."/>
            <person name="Cullen D."/>
            <person name="Grigoriev I.V."/>
            <person name="Hibbett D.S."/>
        </authorList>
    </citation>
    <scope>NUCLEOTIDE SEQUENCE [LARGE SCALE GENOMIC DNA]</scope>
    <source>
        <strain evidence="5">RWD-64-598 SS2</strain>
    </source>
</reference>
<evidence type="ECO:0008006" key="6">
    <source>
        <dbReference type="Google" id="ProtNLM"/>
    </source>
</evidence>
<dbReference type="PANTHER" id="PTHR43712">
    <property type="entry name" value="PUTATIVE (AFU_ORTHOLOGUE AFUA_4G14580)-RELATED"/>
    <property type="match status" value="1"/>
</dbReference>
<keyword evidence="1" id="KW-0489">Methyltransferase</keyword>
<dbReference type="OMA" id="MHTIANR"/>
<dbReference type="AlphaFoldDB" id="A0A5M3ME74"/>
<keyword evidence="3" id="KW-0949">S-adenosyl-L-methionine</keyword>
<name>A0A5M3ME74_CONPW</name>
<keyword evidence="2" id="KW-0808">Transferase</keyword>
<dbReference type="SUPFAM" id="SSF46785">
    <property type="entry name" value="Winged helix' DNA-binding domain"/>
    <property type="match status" value="1"/>
</dbReference>